<dbReference type="Proteomes" id="UP000219281">
    <property type="component" value="Unassembled WGS sequence"/>
</dbReference>
<name>A0A285ZW19_9SPHI</name>
<organism evidence="2 3">
    <name type="scientific">Pedobacter xixiisoli</name>
    <dbReference type="NCBI Taxonomy" id="1476464"/>
    <lineage>
        <taxon>Bacteria</taxon>
        <taxon>Pseudomonadati</taxon>
        <taxon>Bacteroidota</taxon>
        <taxon>Sphingobacteriia</taxon>
        <taxon>Sphingobacteriales</taxon>
        <taxon>Sphingobacteriaceae</taxon>
        <taxon>Pedobacter</taxon>
    </lineage>
</organism>
<keyword evidence="3" id="KW-1185">Reference proteome</keyword>
<dbReference type="AlphaFoldDB" id="A0A285ZW19"/>
<reference evidence="3" key="1">
    <citation type="submission" date="2017-09" db="EMBL/GenBank/DDBJ databases">
        <authorList>
            <person name="Varghese N."/>
            <person name="Submissions S."/>
        </authorList>
    </citation>
    <scope>NUCLEOTIDE SEQUENCE [LARGE SCALE GENOMIC DNA]</scope>
    <source>
        <strain evidence="3">CGMCC 1.12803</strain>
    </source>
</reference>
<proteinExistence type="predicted"/>
<feature type="domain" description="DUF6850" evidence="1">
    <location>
        <begin position="74"/>
        <end position="516"/>
    </location>
</feature>
<dbReference type="Pfam" id="PF21012">
    <property type="entry name" value="DUF6850"/>
    <property type="match status" value="1"/>
</dbReference>
<evidence type="ECO:0000313" key="2">
    <source>
        <dbReference type="EMBL" id="SOD13848.1"/>
    </source>
</evidence>
<dbReference type="InterPro" id="IPR049236">
    <property type="entry name" value="DUF6850"/>
</dbReference>
<accession>A0A285ZW19</accession>
<evidence type="ECO:0000313" key="3">
    <source>
        <dbReference type="Proteomes" id="UP000219281"/>
    </source>
</evidence>
<protein>
    <recommendedName>
        <fullName evidence="1">DUF6850 domain-containing protein</fullName>
    </recommendedName>
</protein>
<evidence type="ECO:0000259" key="1">
    <source>
        <dbReference type="Pfam" id="PF21012"/>
    </source>
</evidence>
<sequence length="516" mass="58246">MVSLKLTPVFSVCLILLGLVIFDSQRIAAQETAPINSYTEKHLKADSLVEWKHRPSVFPWLLTGELGPLDGKQGGNYGSVGLGYENISGDFKRPQEARRIQQYGLRAQGYRSLRKWRFYGEFAYQKLKRDSINFSNVARPYEGSPFITADSIGGNWKADQLKGMLQVAYPAVGRWSFATSLDYLTEQGSRGNDPRPIYRYLDMEISQSLSYQLGKQSRLTLRGGYRRLTETIETGQVSRNNSKLYSLRGYGTYDFVPVVSASRYNHGSAMKGGLLFMQQNEIDVWLLGGDVSFLAQDAEEGISEDPVTKVLSPLLVGGYDEMQFHAYGGYQRSKPSGGWSFNFDATLKDGKAFDPRFNGVNAERFLWNIVTQAAYWKPRANGGQWRLAYHTHTGYLNHYEFMTGTDWDALNFEQLLELDWRFGLRKSASVSVVPSMGYSFPLKDALSIARPTVISNLLEVPDHAIMSSSYLLAGMGTSVTFPVNKQWYRLTASYELRSTKNALQRNHAKISLNMVF</sequence>
<gene>
    <name evidence="2" type="ORF">SAMN06297358_1273</name>
</gene>
<dbReference type="EMBL" id="OCMT01000002">
    <property type="protein sequence ID" value="SOD13848.1"/>
    <property type="molecule type" value="Genomic_DNA"/>
</dbReference>